<feature type="domain" description="HTH rpiR-type" evidence="4">
    <location>
        <begin position="9"/>
        <end position="85"/>
    </location>
</feature>
<evidence type="ECO:0000313" key="7">
    <source>
        <dbReference type="EMBL" id="SEN96453.1"/>
    </source>
</evidence>
<dbReference type="STRING" id="1333845.SAMN04487895_1044"/>
<dbReference type="PANTHER" id="PTHR30514">
    <property type="entry name" value="GLUCOKINASE"/>
    <property type="match status" value="1"/>
</dbReference>
<dbReference type="GO" id="GO:0097367">
    <property type="term" value="F:carbohydrate derivative binding"/>
    <property type="evidence" value="ECO:0007669"/>
    <property type="project" value="InterPro"/>
</dbReference>
<keyword evidence="2" id="KW-0238">DNA-binding</keyword>
<gene>
    <name evidence="6" type="ORF">KP014_10760</name>
    <name evidence="7" type="ORF">SAMN04487895_1044</name>
</gene>
<accession>A0A1H8KU87</accession>
<keyword evidence="3" id="KW-0804">Transcription</keyword>
<evidence type="ECO:0000313" key="8">
    <source>
        <dbReference type="Proteomes" id="UP000198809"/>
    </source>
</evidence>
<dbReference type="Proteomes" id="UP000198809">
    <property type="component" value="Unassembled WGS sequence"/>
</dbReference>
<feature type="domain" description="SIS" evidence="5">
    <location>
        <begin position="124"/>
        <end position="265"/>
    </location>
</feature>
<dbReference type="Pfam" id="PF01418">
    <property type="entry name" value="HTH_6"/>
    <property type="match status" value="1"/>
</dbReference>
<name>A0A1H8KU87_9BACL</name>
<dbReference type="InterPro" id="IPR047640">
    <property type="entry name" value="RpiR-like"/>
</dbReference>
<keyword evidence="1" id="KW-0805">Transcription regulation</keyword>
<dbReference type="Proteomes" id="UP000683429">
    <property type="component" value="Chromosome"/>
</dbReference>
<dbReference type="AlphaFoldDB" id="A0A1H8KU87"/>
<dbReference type="EMBL" id="CP076607">
    <property type="protein sequence ID" value="QWU17571.1"/>
    <property type="molecule type" value="Genomic_DNA"/>
</dbReference>
<dbReference type="InterPro" id="IPR009057">
    <property type="entry name" value="Homeodomain-like_sf"/>
</dbReference>
<dbReference type="InterPro" id="IPR035472">
    <property type="entry name" value="RpiR-like_SIS"/>
</dbReference>
<dbReference type="SUPFAM" id="SSF46689">
    <property type="entry name" value="Homeodomain-like"/>
    <property type="match status" value="1"/>
</dbReference>
<evidence type="ECO:0000256" key="3">
    <source>
        <dbReference type="ARBA" id="ARBA00023163"/>
    </source>
</evidence>
<dbReference type="RefSeq" id="WP_036593878.1">
    <property type="nucleotide sequence ID" value="NZ_CP076607.1"/>
</dbReference>
<dbReference type="PANTHER" id="PTHR30514:SF9">
    <property type="entry name" value="TRANSCRIPTIONAL REGULATOR"/>
    <property type="match status" value="1"/>
</dbReference>
<evidence type="ECO:0000313" key="9">
    <source>
        <dbReference type="Proteomes" id="UP000683429"/>
    </source>
</evidence>
<reference evidence="6 9" key="2">
    <citation type="submission" date="2021-06" db="EMBL/GenBank/DDBJ databases">
        <title>Whole genome sequence of Paenibacillus sophorae DSM23020 for comparative genomics.</title>
        <authorList>
            <person name="Kim M.-J."/>
            <person name="Lee G."/>
            <person name="Shin J.-H."/>
        </authorList>
    </citation>
    <scope>NUCLEOTIDE SEQUENCE [LARGE SCALE GENOMIC DNA]</scope>
    <source>
        <strain evidence="6 9">DSM 23020</strain>
    </source>
</reference>
<reference evidence="7 8" key="1">
    <citation type="submission" date="2016-10" db="EMBL/GenBank/DDBJ databases">
        <authorList>
            <person name="de Groot N.N."/>
        </authorList>
    </citation>
    <scope>NUCLEOTIDE SEQUENCE [LARGE SCALE GENOMIC DNA]</scope>
    <source>
        <strain evidence="7 8">CGMCC 1.10238</strain>
    </source>
</reference>
<dbReference type="CDD" id="cd05013">
    <property type="entry name" value="SIS_RpiR"/>
    <property type="match status" value="1"/>
</dbReference>
<sequence>MEKIIIPTGNVIAFIRSIYPTLTKAEKKVADVVLSEVKNIIFDSLTDLAEKAEVGETSVLRFCRHIGYKGFQEFKLALAQELDSGHDQQKDPIGDGITEQVRQKNLHIINETTSLLKEEQIREAVNMLLRAKQIVFFGVGSSGFTAEIAKYRFIRTGLPVEAVTDGHLGPVKATLMTESDVAVLLSVSGSTVDMVDIARIAKEEGKAGVVCITSHIKSPVTKFADVVLLSSSREKPTEGSAFTSTIPQLYILDIIFAHVMQELGETAVGTIQKTAKATSKNLY</sequence>
<dbReference type="InterPro" id="IPR000281">
    <property type="entry name" value="HTH_RpiR"/>
</dbReference>
<dbReference type="SUPFAM" id="SSF53697">
    <property type="entry name" value="SIS domain"/>
    <property type="match status" value="1"/>
</dbReference>
<keyword evidence="9" id="KW-1185">Reference proteome</keyword>
<dbReference type="InterPro" id="IPR046348">
    <property type="entry name" value="SIS_dom_sf"/>
</dbReference>
<proteinExistence type="predicted"/>
<evidence type="ECO:0000259" key="5">
    <source>
        <dbReference type="PROSITE" id="PS51464"/>
    </source>
</evidence>
<dbReference type="GO" id="GO:0003700">
    <property type="term" value="F:DNA-binding transcription factor activity"/>
    <property type="evidence" value="ECO:0007669"/>
    <property type="project" value="InterPro"/>
</dbReference>
<dbReference type="Gene3D" id="3.40.50.10490">
    <property type="entry name" value="Glucose-6-phosphate isomerase like protein, domain 1"/>
    <property type="match status" value="1"/>
</dbReference>
<dbReference type="Pfam" id="PF01380">
    <property type="entry name" value="SIS"/>
    <property type="match status" value="1"/>
</dbReference>
<dbReference type="OrthoDB" id="3684496at2"/>
<evidence type="ECO:0000256" key="2">
    <source>
        <dbReference type="ARBA" id="ARBA00023125"/>
    </source>
</evidence>
<dbReference type="PROSITE" id="PS51071">
    <property type="entry name" value="HTH_RPIR"/>
    <property type="match status" value="1"/>
</dbReference>
<dbReference type="PROSITE" id="PS51464">
    <property type="entry name" value="SIS"/>
    <property type="match status" value="1"/>
</dbReference>
<dbReference type="InterPro" id="IPR036388">
    <property type="entry name" value="WH-like_DNA-bd_sf"/>
</dbReference>
<dbReference type="InterPro" id="IPR001347">
    <property type="entry name" value="SIS_dom"/>
</dbReference>
<dbReference type="GO" id="GO:0003677">
    <property type="term" value="F:DNA binding"/>
    <property type="evidence" value="ECO:0007669"/>
    <property type="project" value="UniProtKB-KW"/>
</dbReference>
<evidence type="ECO:0000256" key="1">
    <source>
        <dbReference type="ARBA" id="ARBA00023015"/>
    </source>
</evidence>
<evidence type="ECO:0000313" key="6">
    <source>
        <dbReference type="EMBL" id="QWU17571.1"/>
    </source>
</evidence>
<dbReference type="Gene3D" id="1.10.10.10">
    <property type="entry name" value="Winged helix-like DNA-binding domain superfamily/Winged helix DNA-binding domain"/>
    <property type="match status" value="1"/>
</dbReference>
<dbReference type="EMBL" id="FODH01000004">
    <property type="protein sequence ID" value="SEN96453.1"/>
    <property type="molecule type" value="Genomic_DNA"/>
</dbReference>
<protein>
    <submittedName>
        <fullName evidence="6">MurR/RpiR family transcriptional regulator</fullName>
    </submittedName>
    <submittedName>
        <fullName evidence="7">Transcriptional regulator, RpiR family</fullName>
    </submittedName>
</protein>
<dbReference type="PROSITE" id="PS00356">
    <property type="entry name" value="HTH_LACI_1"/>
    <property type="match status" value="1"/>
</dbReference>
<evidence type="ECO:0000259" key="4">
    <source>
        <dbReference type="PROSITE" id="PS51071"/>
    </source>
</evidence>
<dbReference type="GO" id="GO:1901135">
    <property type="term" value="P:carbohydrate derivative metabolic process"/>
    <property type="evidence" value="ECO:0007669"/>
    <property type="project" value="InterPro"/>
</dbReference>
<organism evidence="7 8">
    <name type="scientific">Paenibacillus sophorae</name>
    <dbReference type="NCBI Taxonomy" id="1333845"/>
    <lineage>
        <taxon>Bacteria</taxon>
        <taxon>Bacillati</taxon>
        <taxon>Bacillota</taxon>
        <taxon>Bacilli</taxon>
        <taxon>Bacillales</taxon>
        <taxon>Paenibacillaceae</taxon>
        <taxon>Paenibacillus</taxon>
    </lineage>
</organism>